<sequence>MEQKPKRKGRKIFLWAILSLLLIVIAGVVVVRKTIFKPFSLEETVYIYIDNEKNYEEVITQLKKADLPSEQLFRILSERMNYPSNIKTGRYAVKDGMTMPDVIRMLRAGIQTPVKLTFNNVRTKEDLAGRISQQLMMDSTLLVNALNDPEKIKEVGFDENTLTALFIPNTYEVYWDTSIDHFLNRMKKEYDRFWSDARKSKAEKIGLSPVQVSTLASIVEEEATYSDEYPVVAGLYLNRLKKGMRLEADPTVKFAVGDFSLRRILFRHLEVESPYNTYRNTGLPPGPIRIPSIQAIDGTLSPQQHNYLFMCAKEDLSGRHNFAATHAEHSRNAARYQRALNERGIF</sequence>
<dbReference type="Gene3D" id="3.30.1490.480">
    <property type="entry name" value="Endolytic murein transglycosylase"/>
    <property type="match status" value="1"/>
</dbReference>
<dbReference type="EMBL" id="VSSQ01006669">
    <property type="protein sequence ID" value="MPM33469.1"/>
    <property type="molecule type" value="Genomic_DNA"/>
</dbReference>
<evidence type="ECO:0000256" key="6">
    <source>
        <dbReference type="ARBA" id="ARBA00023316"/>
    </source>
</evidence>
<comment type="caution">
    <text evidence="8">The sequence shown here is derived from an EMBL/GenBank/DDBJ whole genome shotgun (WGS) entry which is preliminary data.</text>
</comment>
<protein>
    <recommendedName>
        <fullName evidence="9">Endolytic murein transglycosylase</fullName>
    </recommendedName>
</protein>
<dbReference type="AlphaFoldDB" id="A0A644YYU0"/>
<accession>A0A644YYU0</accession>
<feature type="transmembrane region" description="Helical" evidence="7">
    <location>
        <begin position="12"/>
        <end position="31"/>
    </location>
</feature>
<dbReference type="PANTHER" id="PTHR30518:SF2">
    <property type="entry name" value="ENDOLYTIC MUREIN TRANSGLYCOSYLASE"/>
    <property type="match status" value="1"/>
</dbReference>
<evidence type="ECO:0008006" key="9">
    <source>
        <dbReference type="Google" id="ProtNLM"/>
    </source>
</evidence>
<keyword evidence="3 7" id="KW-1133">Transmembrane helix</keyword>
<evidence type="ECO:0000313" key="8">
    <source>
        <dbReference type="EMBL" id="MPM33469.1"/>
    </source>
</evidence>
<dbReference type="CDD" id="cd08010">
    <property type="entry name" value="MltG_like"/>
    <property type="match status" value="1"/>
</dbReference>
<dbReference type="GO" id="GO:0016829">
    <property type="term" value="F:lyase activity"/>
    <property type="evidence" value="ECO:0007669"/>
    <property type="project" value="UniProtKB-KW"/>
</dbReference>
<name>A0A644YYU0_9ZZZZ</name>
<keyword evidence="5" id="KW-0456">Lyase</keyword>
<reference evidence="8" key="1">
    <citation type="submission" date="2019-08" db="EMBL/GenBank/DDBJ databases">
        <authorList>
            <person name="Kucharzyk K."/>
            <person name="Murdoch R.W."/>
            <person name="Higgins S."/>
            <person name="Loffler F."/>
        </authorList>
    </citation>
    <scope>NUCLEOTIDE SEQUENCE</scope>
</reference>
<dbReference type="Pfam" id="PF02618">
    <property type="entry name" value="YceG"/>
    <property type="match status" value="1"/>
</dbReference>
<dbReference type="InterPro" id="IPR003770">
    <property type="entry name" value="MLTG-like"/>
</dbReference>
<dbReference type="PANTHER" id="PTHR30518">
    <property type="entry name" value="ENDOLYTIC MUREIN TRANSGLYCOSYLASE"/>
    <property type="match status" value="1"/>
</dbReference>
<gene>
    <name evidence="8" type="ORF">SDC9_80044</name>
</gene>
<evidence type="ECO:0000256" key="2">
    <source>
        <dbReference type="ARBA" id="ARBA00022692"/>
    </source>
</evidence>
<proteinExistence type="inferred from homology"/>
<evidence type="ECO:0000256" key="1">
    <source>
        <dbReference type="ARBA" id="ARBA00022475"/>
    </source>
</evidence>
<evidence type="ECO:0000256" key="7">
    <source>
        <dbReference type="SAM" id="Phobius"/>
    </source>
</evidence>
<evidence type="ECO:0000256" key="4">
    <source>
        <dbReference type="ARBA" id="ARBA00023136"/>
    </source>
</evidence>
<keyword evidence="2 7" id="KW-0812">Transmembrane</keyword>
<dbReference type="Gene3D" id="3.30.160.60">
    <property type="entry name" value="Classic Zinc Finger"/>
    <property type="match status" value="1"/>
</dbReference>
<keyword evidence="1" id="KW-1003">Cell membrane</keyword>
<dbReference type="NCBIfam" id="TIGR00247">
    <property type="entry name" value="endolytic transglycosylase MltG"/>
    <property type="match status" value="1"/>
</dbReference>
<keyword evidence="4 7" id="KW-0472">Membrane</keyword>
<evidence type="ECO:0000256" key="5">
    <source>
        <dbReference type="ARBA" id="ARBA00023239"/>
    </source>
</evidence>
<keyword evidence="6" id="KW-0961">Cell wall biogenesis/degradation</keyword>
<organism evidence="8">
    <name type="scientific">bioreactor metagenome</name>
    <dbReference type="NCBI Taxonomy" id="1076179"/>
    <lineage>
        <taxon>unclassified sequences</taxon>
        <taxon>metagenomes</taxon>
        <taxon>ecological metagenomes</taxon>
    </lineage>
</organism>
<dbReference type="HAMAP" id="MF_02065">
    <property type="entry name" value="MltG"/>
    <property type="match status" value="1"/>
</dbReference>
<dbReference type="GO" id="GO:0071555">
    <property type="term" value="P:cell wall organization"/>
    <property type="evidence" value="ECO:0007669"/>
    <property type="project" value="UniProtKB-KW"/>
</dbReference>
<evidence type="ECO:0000256" key="3">
    <source>
        <dbReference type="ARBA" id="ARBA00022989"/>
    </source>
</evidence>